<feature type="non-terminal residue" evidence="1">
    <location>
        <position position="115"/>
    </location>
</feature>
<feature type="non-terminal residue" evidence="1">
    <location>
        <position position="1"/>
    </location>
</feature>
<proteinExistence type="predicted"/>
<dbReference type="EMBL" id="CAKXAJ010008067">
    <property type="protein sequence ID" value="CAH2210687.1"/>
    <property type="molecule type" value="Genomic_DNA"/>
</dbReference>
<gene>
    <name evidence="1" type="primary">jg22793</name>
    <name evidence="1" type="ORF">PAEG_LOCUS2576</name>
</gene>
<dbReference type="AlphaFoldDB" id="A0A8S4QGU4"/>
<keyword evidence="2" id="KW-1185">Reference proteome</keyword>
<comment type="caution">
    <text evidence="1">The sequence shown here is derived from an EMBL/GenBank/DDBJ whole genome shotgun (WGS) entry which is preliminary data.</text>
</comment>
<protein>
    <submittedName>
        <fullName evidence="1">Jg22793 protein</fullName>
    </submittedName>
</protein>
<reference evidence="1" key="1">
    <citation type="submission" date="2022-03" db="EMBL/GenBank/DDBJ databases">
        <authorList>
            <person name="Lindestad O."/>
        </authorList>
    </citation>
    <scope>NUCLEOTIDE SEQUENCE</scope>
</reference>
<sequence>SSVHTARCVALRRRNANILTHSRPHGRCSVTMTQSTFRRRSGDAQLRMSVSSFECLLKSLEPHIRKNYTNMRNPVEPVEMLGITLRYLGSGNSITDLHFKFKRGKSTIAYIIQRV</sequence>
<evidence type="ECO:0000313" key="2">
    <source>
        <dbReference type="Proteomes" id="UP000838756"/>
    </source>
</evidence>
<name>A0A8S4QGU4_9NEOP</name>
<dbReference type="OrthoDB" id="1681765at2759"/>
<accession>A0A8S4QGU4</accession>
<dbReference type="Proteomes" id="UP000838756">
    <property type="component" value="Unassembled WGS sequence"/>
</dbReference>
<organism evidence="1 2">
    <name type="scientific">Pararge aegeria aegeria</name>
    <dbReference type="NCBI Taxonomy" id="348720"/>
    <lineage>
        <taxon>Eukaryota</taxon>
        <taxon>Metazoa</taxon>
        <taxon>Ecdysozoa</taxon>
        <taxon>Arthropoda</taxon>
        <taxon>Hexapoda</taxon>
        <taxon>Insecta</taxon>
        <taxon>Pterygota</taxon>
        <taxon>Neoptera</taxon>
        <taxon>Endopterygota</taxon>
        <taxon>Lepidoptera</taxon>
        <taxon>Glossata</taxon>
        <taxon>Ditrysia</taxon>
        <taxon>Papilionoidea</taxon>
        <taxon>Nymphalidae</taxon>
        <taxon>Satyrinae</taxon>
        <taxon>Satyrini</taxon>
        <taxon>Parargina</taxon>
        <taxon>Pararge</taxon>
    </lineage>
</organism>
<evidence type="ECO:0000313" key="1">
    <source>
        <dbReference type="EMBL" id="CAH2210687.1"/>
    </source>
</evidence>